<dbReference type="Proteomes" id="UP000028073">
    <property type="component" value="Unassembled WGS sequence"/>
</dbReference>
<dbReference type="EMBL" id="JOKH01000008">
    <property type="protein sequence ID" value="KEQ14027.1"/>
    <property type="molecule type" value="Genomic_DNA"/>
</dbReference>
<name>A0A081N6F4_9GAMM</name>
<evidence type="ECO:0000313" key="2">
    <source>
        <dbReference type="Proteomes" id="UP000028073"/>
    </source>
</evidence>
<sequence>MQGCEGAKSVDIGKPVGWVDPSIPASFPPRLLSPMSMTASPAARAVGDFSVSKTLLPPEFFN</sequence>
<accession>A0A081N6F4</accession>
<dbReference type="STRING" id="1137799.GZ78_25650"/>
<keyword evidence="2" id="KW-1185">Reference proteome</keyword>
<protein>
    <submittedName>
        <fullName evidence="1">Uncharacterized protein</fullName>
    </submittedName>
</protein>
<dbReference type="AlphaFoldDB" id="A0A081N6F4"/>
<reference evidence="1 2" key="1">
    <citation type="submission" date="2014-06" db="EMBL/GenBank/DDBJ databases">
        <title>Whole Genome Sequences of Three Symbiotic Endozoicomonas Bacteria.</title>
        <authorList>
            <person name="Neave M.J."/>
            <person name="Apprill A."/>
            <person name="Voolstra C.R."/>
        </authorList>
    </citation>
    <scope>NUCLEOTIDE SEQUENCE [LARGE SCALE GENOMIC DNA]</scope>
    <source>
        <strain evidence="1 2">DSM 25634</strain>
    </source>
</reference>
<comment type="caution">
    <text evidence="1">The sequence shown here is derived from an EMBL/GenBank/DDBJ whole genome shotgun (WGS) entry which is preliminary data.</text>
</comment>
<evidence type="ECO:0000313" key="1">
    <source>
        <dbReference type="EMBL" id="KEQ14027.1"/>
    </source>
</evidence>
<proteinExistence type="predicted"/>
<gene>
    <name evidence="1" type="ORF">GZ78_25650</name>
</gene>
<organism evidence="1 2">
    <name type="scientific">Endozoicomonas numazuensis</name>
    <dbReference type="NCBI Taxonomy" id="1137799"/>
    <lineage>
        <taxon>Bacteria</taxon>
        <taxon>Pseudomonadati</taxon>
        <taxon>Pseudomonadota</taxon>
        <taxon>Gammaproteobacteria</taxon>
        <taxon>Oceanospirillales</taxon>
        <taxon>Endozoicomonadaceae</taxon>
        <taxon>Endozoicomonas</taxon>
    </lineage>
</organism>